<keyword evidence="1" id="KW-0156">Chromatin regulator</keyword>
<evidence type="ECO:0000259" key="8">
    <source>
        <dbReference type="PROSITE" id="PS51011"/>
    </source>
</evidence>
<dbReference type="InterPro" id="IPR001606">
    <property type="entry name" value="ARID_dom"/>
</dbReference>
<dbReference type="Pfam" id="PF01388">
    <property type="entry name" value="ARID"/>
    <property type="match status" value="1"/>
</dbReference>
<evidence type="ECO:0000256" key="6">
    <source>
        <dbReference type="SAM" id="MobiDB-lite"/>
    </source>
</evidence>
<reference evidence="10" key="1">
    <citation type="submission" date="2018-03" db="EMBL/GenBank/DDBJ databases">
        <title>The relapsing fever spirochete Borrelia turicatae persists in the highly oxidative environment of its soft-bodied tick vector.</title>
        <authorList>
            <person name="Bourret T.J."/>
            <person name="Boyle W.K."/>
            <person name="Valenzuela J.G."/>
            <person name="Oliveira F."/>
            <person name="Lopez J.E."/>
        </authorList>
    </citation>
    <scope>NUCLEOTIDE SEQUENCE</scope>
    <source>
        <strain evidence="10">Kansas strain/isolate</strain>
        <tissue evidence="10">Salivary glands</tissue>
    </source>
</reference>
<dbReference type="GO" id="GO:0008270">
    <property type="term" value="F:zinc ion binding"/>
    <property type="evidence" value="ECO:0007669"/>
    <property type="project" value="UniProtKB-KW"/>
</dbReference>
<dbReference type="GO" id="GO:0006325">
    <property type="term" value="P:chromatin organization"/>
    <property type="evidence" value="ECO:0007669"/>
    <property type="project" value="UniProtKB-KW"/>
</dbReference>
<dbReference type="InterPro" id="IPR036431">
    <property type="entry name" value="ARID_dom_sf"/>
</dbReference>
<keyword evidence="3" id="KW-0804">Transcription</keyword>
<dbReference type="GO" id="GO:0006355">
    <property type="term" value="P:regulation of DNA-templated transcription"/>
    <property type="evidence" value="ECO:0007669"/>
    <property type="project" value="InterPro"/>
</dbReference>
<dbReference type="InterPro" id="IPR016024">
    <property type="entry name" value="ARM-type_fold"/>
</dbReference>
<evidence type="ECO:0000259" key="7">
    <source>
        <dbReference type="PROSITE" id="PS50157"/>
    </source>
</evidence>
<proteinExistence type="predicted"/>
<sequence length="1253" mass="135608">MEKLHKEPGGYTKDSSSFTVELQRFHDTRGTPFRHAPRINGREVDLFALYNSVTSLGGWQKVNDHFKWDYVLEKLKFPKACANGSLALRQIYVRYLSSFEKLHYLGEDPDEDVDPTAEARSRKPNASLLCQVPLSYNKAQHELTEAQRASANMAPLAPPPSEYSKLCLSLLSSLPNEESLALNVCTLLSNEGRHVLRLDHCTRLVDLLLAQAGVFSLEDATLRPMYLECWQGVEGRRMERFWEDNLDSETITLFGLGTDHNDDDDELFNLNYQVGTRSIEGQRILRIALVFHNLSFEERNIPLLASNPSFVRFVMMCALSRWSSLRQVALDTIGNLAAKLVLDPVETEWSGPLIRIAREGILSRDRYLVVRCLDIVGQLSRGERNEEPLLAQMDTPLYGRIFELLTVHDLMLLVYALEALYLLSDLGPTACEHMLQVHQSVGILVSLLTLDPLAYGPTAQKGMRLIEVADPAVLRPAVPQEPPQLDPEAESFACTWVRAMYEPAQGCSVGRNDVYAEYVTFCSRAGRKNMVPASVFANCVKTVYSQTGIRRVDGPNGTVSLHHEGLRKRLAPLPVPIQVTSCLTISTQATPTRSPMAPAAANHSPILKAQLSAPLRALTPPSTPTGRPSPPSSPSPQGSSNLIKSLLANKVSRNLQRQQQLQHNAAEPDAATPVLASVAKPPEAANVQNCGAQPNRPKAVQPANNIAGGKAAAVVVGTRPNGIQRDLMVEGKPETTAGERLHNHVGENGGTTDVEQGVNAEDKGKVVYKSSPLLNGLLDKGKSPLQNGKTLDEDSDPVTNGSSVRVVASSDLSPISDIVGSVESASKAISRSNAEAVSCRENAAKRTAQVEEVSAKRPRLGSIEEAGVPQPNLVKLLSTDTACVKISNVPSVIVSSPPRTSSQVSPSRTVVVQASVPSSLSSAEATPPPPPLSTIPSHSVISTAQGTIVVSAPTIVPVSSVILTHRAPVSVSSSAATTEAPPTAAALENSPLVFTAPTSSTAAPAAATIVTTGVVTVCASTPSTTAVVGGLTTVATCKAPVVAPADPTATTASKGHHHHHHHHKPAKLMYHCEWKGCERTFTTPSAVLFHACKVHVPKSEGDFLCQWEGCDDMKRRRLSLFTHLQDRHCSEQVLQIQAVRRQQISQFGKASLPPPAQPPPHPGYAPDAAYLAIRRHALAYYNHRDAADEKESALAKSIRLTSALVLRNLATHSALARRRLRRYEQQLSAVAMSPLESSRTIAQCLREMSRAPN</sequence>
<dbReference type="CDD" id="cd16866">
    <property type="entry name" value="ARID_ARID2"/>
    <property type="match status" value="1"/>
</dbReference>
<keyword evidence="2" id="KW-0805">Transcription regulation</keyword>
<feature type="region of interest" description="Disordered" evidence="6">
    <location>
        <begin position="616"/>
        <end position="641"/>
    </location>
</feature>
<feature type="domain" description="RFX-type winged-helix" evidence="9">
    <location>
        <begin position="493"/>
        <end position="570"/>
    </location>
</feature>
<feature type="compositionally biased region" description="Pro residues" evidence="6">
    <location>
        <begin position="621"/>
        <end position="634"/>
    </location>
</feature>
<dbReference type="InterPro" id="IPR052406">
    <property type="entry name" value="Chromatin_Remodeling_Comp"/>
</dbReference>
<feature type="domain" description="C2H2-type" evidence="7">
    <location>
        <begin position="1070"/>
        <end position="1100"/>
    </location>
</feature>
<dbReference type="InterPro" id="IPR036390">
    <property type="entry name" value="WH_DNA-bd_sf"/>
</dbReference>
<dbReference type="SUPFAM" id="SSF46774">
    <property type="entry name" value="ARID-like"/>
    <property type="match status" value="1"/>
</dbReference>
<evidence type="ECO:0000256" key="4">
    <source>
        <dbReference type="ARBA" id="ARBA00023242"/>
    </source>
</evidence>
<evidence type="ECO:0000256" key="1">
    <source>
        <dbReference type="ARBA" id="ARBA00022853"/>
    </source>
</evidence>
<dbReference type="InterPro" id="IPR036388">
    <property type="entry name" value="WH-like_DNA-bd_sf"/>
</dbReference>
<evidence type="ECO:0000256" key="2">
    <source>
        <dbReference type="ARBA" id="ARBA00023015"/>
    </source>
</evidence>
<dbReference type="PROSITE" id="PS00028">
    <property type="entry name" value="ZINC_FINGER_C2H2_1"/>
    <property type="match status" value="1"/>
</dbReference>
<name>A0A2R5LNL9_9ACAR</name>
<dbReference type="SUPFAM" id="SSF48371">
    <property type="entry name" value="ARM repeat"/>
    <property type="match status" value="1"/>
</dbReference>
<keyword evidence="5" id="KW-0863">Zinc-finger</keyword>
<dbReference type="PANTHER" id="PTHR22970:SF14">
    <property type="entry name" value="AT-RICH INTERACTIVE DOMAIN-CONTAINING PROTEIN 2"/>
    <property type="match status" value="1"/>
</dbReference>
<protein>
    <submittedName>
        <fullName evidence="10">Putative transcriptional regulator</fullName>
    </submittedName>
</protein>
<dbReference type="EMBL" id="GGLE01006986">
    <property type="protein sequence ID" value="MBY11112.1"/>
    <property type="molecule type" value="Transcribed_RNA"/>
</dbReference>
<dbReference type="GO" id="GO:0003677">
    <property type="term" value="F:DNA binding"/>
    <property type="evidence" value="ECO:0007669"/>
    <property type="project" value="InterPro"/>
</dbReference>
<organism evidence="10">
    <name type="scientific">Ornithodoros turicata</name>
    <dbReference type="NCBI Taxonomy" id="34597"/>
    <lineage>
        <taxon>Eukaryota</taxon>
        <taxon>Metazoa</taxon>
        <taxon>Ecdysozoa</taxon>
        <taxon>Arthropoda</taxon>
        <taxon>Chelicerata</taxon>
        <taxon>Arachnida</taxon>
        <taxon>Acari</taxon>
        <taxon>Parasitiformes</taxon>
        <taxon>Ixodida</taxon>
        <taxon>Ixodoidea</taxon>
        <taxon>Argasidae</taxon>
        <taxon>Ornithodorinae</taxon>
        <taxon>Ornithodoros</taxon>
    </lineage>
</organism>
<feature type="domain" description="ARID" evidence="8">
    <location>
        <begin position="12"/>
        <end position="104"/>
    </location>
</feature>
<dbReference type="PANTHER" id="PTHR22970">
    <property type="entry name" value="AT-RICH INTERACTIVE DOMAIN-CONTAINING PROTEIN 2"/>
    <property type="match status" value="1"/>
</dbReference>
<dbReference type="SUPFAM" id="SSF46785">
    <property type="entry name" value="Winged helix' DNA-binding domain"/>
    <property type="match status" value="1"/>
</dbReference>
<keyword evidence="5" id="KW-0862">Zinc</keyword>
<feature type="region of interest" description="Disordered" evidence="6">
    <location>
        <begin position="919"/>
        <end position="938"/>
    </location>
</feature>
<dbReference type="PROSITE" id="PS50157">
    <property type="entry name" value="ZINC_FINGER_C2H2_2"/>
    <property type="match status" value="1"/>
</dbReference>
<dbReference type="InterPro" id="IPR003150">
    <property type="entry name" value="DNA-bd_RFX"/>
</dbReference>
<keyword evidence="4" id="KW-0539">Nucleus</keyword>
<feature type="region of interest" description="Disordered" evidence="6">
    <location>
        <begin position="777"/>
        <end position="802"/>
    </location>
</feature>
<dbReference type="SMART" id="SM00355">
    <property type="entry name" value="ZnF_C2H2"/>
    <property type="match status" value="2"/>
</dbReference>
<dbReference type="SMART" id="SM00501">
    <property type="entry name" value="BRIGHT"/>
    <property type="match status" value="1"/>
</dbReference>
<keyword evidence="5" id="KW-0479">Metal-binding</keyword>
<evidence type="ECO:0000313" key="10">
    <source>
        <dbReference type="EMBL" id="MBY11112.1"/>
    </source>
</evidence>
<dbReference type="AlphaFoldDB" id="A0A2R5LNL9"/>
<evidence type="ECO:0000256" key="3">
    <source>
        <dbReference type="ARBA" id="ARBA00023163"/>
    </source>
</evidence>
<dbReference type="Gene3D" id="1.10.150.60">
    <property type="entry name" value="ARID DNA-binding domain"/>
    <property type="match status" value="1"/>
</dbReference>
<dbReference type="PROSITE" id="PS51526">
    <property type="entry name" value="RFX_DBD"/>
    <property type="match status" value="1"/>
</dbReference>
<dbReference type="SMART" id="SM01014">
    <property type="entry name" value="ARID"/>
    <property type="match status" value="1"/>
</dbReference>
<dbReference type="InterPro" id="IPR013087">
    <property type="entry name" value="Znf_C2H2_type"/>
</dbReference>
<accession>A0A2R5LNL9</accession>
<evidence type="ECO:0000259" key="9">
    <source>
        <dbReference type="PROSITE" id="PS51526"/>
    </source>
</evidence>
<dbReference type="Gene3D" id="1.10.10.10">
    <property type="entry name" value="Winged helix-like DNA-binding domain superfamily/Winged helix DNA-binding domain"/>
    <property type="match status" value="1"/>
</dbReference>
<dbReference type="PROSITE" id="PS51011">
    <property type="entry name" value="ARID"/>
    <property type="match status" value="1"/>
</dbReference>
<dbReference type="Pfam" id="PF02257">
    <property type="entry name" value="RFX_DNA_binding"/>
    <property type="match status" value="1"/>
</dbReference>
<evidence type="ECO:0000256" key="5">
    <source>
        <dbReference type="PROSITE-ProRule" id="PRU00042"/>
    </source>
</evidence>